<name>A0ACC2HPC7_9PEZI</name>
<accession>A0ACC2HPC7</accession>
<sequence length="183" mass="21095">MDVDPPFFQKETESSNEGNHNVVPSHSPLYRHGQGRGQSFRQSLAKSSSADDYRSVIDDLTIENKRLREELRRLKQMGPDSLRDDKLFEVKFHGLPSTKKRELEATLRDFTTKLERSSTKTSTSRKKALTQDLLIRPMLLWGRGRACLPTCYPDRLGLPDYDRIRISKIICEISLKAFGRDQL</sequence>
<keyword evidence="2" id="KW-1185">Reference proteome</keyword>
<evidence type="ECO:0000313" key="2">
    <source>
        <dbReference type="Proteomes" id="UP001153334"/>
    </source>
</evidence>
<protein>
    <submittedName>
        <fullName evidence="1">Uncharacterized protein</fullName>
    </submittedName>
</protein>
<proteinExistence type="predicted"/>
<evidence type="ECO:0000313" key="1">
    <source>
        <dbReference type="EMBL" id="KAJ8104814.1"/>
    </source>
</evidence>
<reference evidence="1" key="1">
    <citation type="submission" date="2022-11" db="EMBL/GenBank/DDBJ databases">
        <title>Genome Sequence of Nemania bipapillata.</title>
        <authorList>
            <person name="Buettner E."/>
        </authorList>
    </citation>
    <scope>NUCLEOTIDE SEQUENCE</scope>
    <source>
        <strain evidence="1">CP14</strain>
    </source>
</reference>
<gene>
    <name evidence="1" type="ORF">ONZ43_g7678</name>
</gene>
<dbReference type="Proteomes" id="UP001153334">
    <property type="component" value="Unassembled WGS sequence"/>
</dbReference>
<organism evidence="1 2">
    <name type="scientific">Nemania bipapillata</name>
    <dbReference type="NCBI Taxonomy" id="110536"/>
    <lineage>
        <taxon>Eukaryota</taxon>
        <taxon>Fungi</taxon>
        <taxon>Dikarya</taxon>
        <taxon>Ascomycota</taxon>
        <taxon>Pezizomycotina</taxon>
        <taxon>Sordariomycetes</taxon>
        <taxon>Xylariomycetidae</taxon>
        <taxon>Xylariales</taxon>
        <taxon>Xylariaceae</taxon>
        <taxon>Nemania</taxon>
    </lineage>
</organism>
<dbReference type="EMBL" id="JAPESX010003509">
    <property type="protein sequence ID" value="KAJ8104814.1"/>
    <property type="molecule type" value="Genomic_DNA"/>
</dbReference>
<comment type="caution">
    <text evidence="1">The sequence shown here is derived from an EMBL/GenBank/DDBJ whole genome shotgun (WGS) entry which is preliminary data.</text>
</comment>